<dbReference type="PROSITE" id="PS00061">
    <property type="entry name" value="ADH_SHORT"/>
    <property type="match status" value="1"/>
</dbReference>
<dbReference type="GO" id="GO:0016616">
    <property type="term" value="F:oxidoreductase activity, acting on the CH-OH group of donors, NAD or NADP as acceptor"/>
    <property type="evidence" value="ECO:0007669"/>
    <property type="project" value="TreeGrafter"/>
</dbReference>
<dbReference type="PANTHER" id="PTHR42760:SF40">
    <property type="entry name" value="3-OXOACYL-[ACYL-CARRIER-PROTEIN] REDUCTASE, CHLOROPLASTIC"/>
    <property type="match status" value="1"/>
</dbReference>
<dbReference type="SUPFAM" id="SSF51735">
    <property type="entry name" value="NAD(P)-binding Rossmann-fold domains"/>
    <property type="match status" value="1"/>
</dbReference>
<comment type="similarity">
    <text evidence="1">Belongs to the short-chain dehydrogenases/reductases (SDR) family.</text>
</comment>
<dbReference type="KEGG" id="sufl:FIL70_20955"/>
<dbReference type="InterPro" id="IPR020904">
    <property type="entry name" value="Sc_DH/Rdtase_CS"/>
</dbReference>
<reference evidence="3 4" key="1">
    <citation type="submission" date="2019-06" db="EMBL/GenBank/DDBJ databases">
        <title>Genome organization and adaptive potential of archetypical organophosphate degarding Sphingobium fuliginis ATCC 27551.</title>
        <authorList>
            <person name="Sarwar A."/>
            <person name="Parthasarathy S."/>
            <person name="Singh C."/>
            <person name="Siddavattam D."/>
        </authorList>
    </citation>
    <scope>NUCLEOTIDE SEQUENCE [LARGE SCALE GENOMIC DNA]</scope>
    <source>
        <strain evidence="3 4">ATCC 27551</strain>
    </source>
</reference>
<dbReference type="RefSeq" id="WP_140043249.1">
    <property type="nucleotide sequence ID" value="NZ_CP041017.1"/>
</dbReference>
<name>A0A5B8CK98_SPHSA</name>
<dbReference type="InterPro" id="IPR002347">
    <property type="entry name" value="SDR_fam"/>
</dbReference>
<proteinExistence type="inferred from homology"/>
<dbReference type="InterPro" id="IPR036291">
    <property type="entry name" value="NAD(P)-bd_dom_sf"/>
</dbReference>
<dbReference type="CDD" id="cd05233">
    <property type="entry name" value="SDR_c"/>
    <property type="match status" value="1"/>
</dbReference>
<dbReference type="PANTHER" id="PTHR42760">
    <property type="entry name" value="SHORT-CHAIN DEHYDROGENASES/REDUCTASES FAMILY MEMBER"/>
    <property type="match status" value="1"/>
</dbReference>
<evidence type="ECO:0000256" key="1">
    <source>
        <dbReference type="ARBA" id="ARBA00006484"/>
    </source>
</evidence>
<protein>
    <submittedName>
        <fullName evidence="3">SDR family oxidoreductase</fullName>
    </submittedName>
</protein>
<dbReference type="FunFam" id="3.40.50.720:FF:000084">
    <property type="entry name" value="Short-chain dehydrogenase reductase"/>
    <property type="match status" value="1"/>
</dbReference>
<accession>A0A5B8CK98</accession>
<dbReference type="Pfam" id="PF13561">
    <property type="entry name" value="adh_short_C2"/>
    <property type="match status" value="1"/>
</dbReference>
<dbReference type="EMBL" id="CP041017">
    <property type="protein sequence ID" value="QDC39663.1"/>
    <property type="molecule type" value="Genomic_DNA"/>
</dbReference>
<dbReference type="Proteomes" id="UP000311469">
    <property type="component" value="Chromosome cSF2"/>
</dbReference>
<dbReference type="PRINTS" id="PR00081">
    <property type="entry name" value="GDHRDH"/>
</dbReference>
<comment type="catalytic activity">
    <reaction evidence="2">
        <text>2,5-dichlorocyclohexa-2,5-dien-1,4-diol + NAD(+) = 2,5-dichlorohydroquinone + NADH + H(+)</text>
        <dbReference type="Rhea" id="RHEA:15741"/>
        <dbReference type="ChEBI" id="CHEBI:15378"/>
        <dbReference type="ChEBI" id="CHEBI:27545"/>
        <dbReference type="ChEBI" id="CHEBI:28975"/>
        <dbReference type="ChEBI" id="CHEBI:57540"/>
        <dbReference type="ChEBI" id="CHEBI:57945"/>
    </reaction>
</comment>
<dbReference type="AlphaFoldDB" id="A0A5B8CK98"/>
<sequence>MGKHFDLTDRVIIITGGGKGIGRVYAEEMASLGAKVVTADIDGESAEAVAAAIRQSGGQALGVRVDIADADSCDTMAAATLDAFGTITGLVNNAALMSTLPRRSWFEIPVEEWDKVMDVNLRGLFQCCRAVYPTMRDANYGKIVNISSSRIWDGSPNRLHYTTSKAGVFGFTRALASEVGSDNITVNAVTPGFTLSDTQIQNSDPQYLATRKFDDQLIKRAQVPDDLVGAVMFFMSGSSDFISGQTLNIDGGRTMH</sequence>
<evidence type="ECO:0000313" key="4">
    <source>
        <dbReference type="Proteomes" id="UP000311469"/>
    </source>
</evidence>
<gene>
    <name evidence="3" type="ORF">FIL70_20955</name>
</gene>
<organism evidence="3 4">
    <name type="scientific">Sphingobium fuliginis ATCC 27551</name>
    <dbReference type="NCBI Taxonomy" id="1208342"/>
    <lineage>
        <taxon>Bacteria</taxon>
        <taxon>Pseudomonadati</taxon>
        <taxon>Pseudomonadota</taxon>
        <taxon>Alphaproteobacteria</taxon>
        <taxon>Sphingomonadales</taxon>
        <taxon>Sphingomonadaceae</taxon>
        <taxon>Sphingobium</taxon>
    </lineage>
</organism>
<evidence type="ECO:0000256" key="2">
    <source>
        <dbReference type="ARBA" id="ARBA00051383"/>
    </source>
</evidence>
<dbReference type="PRINTS" id="PR00080">
    <property type="entry name" value="SDRFAMILY"/>
</dbReference>
<dbReference type="GO" id="GO:0030497">
    <property type="term" value="P:fatty acid elongation"/>
    <property type="evidence" value="ECO:0007669"/>
    <property type="project" value="TreeGrafter"/>
</dbReference>
<dbReference type="Gene3D" id="3.40.50.720">
    <property type="entry name" value="NAD(P)-binding Rossmann-like Domain"/>
    <property type="match status" value="1"/>
</dbReference>
<evidence type="ECO:0000313" key="3">
    <source>
        <dbReference type="EMBL" id="QDC39663.1"/>
    </source>
</evidence>